<dbReference type="AlphaFoldDB" id="A0A9P5D6N8"/>
<keyword evidence="3" id="KW-1185">Reference proteome</keyword>
<feature type="region of interest" description="Disordered" evidence="1">
    <location>
        <begin position="588"/>
        <end position="628"/>
    </location>
</feature>
<evidence type="ECO:0000256" key="1">
    <source>
        <dbReference type="SAM" id="MobiDB-lite"/>
    </source>
</evidence>
<feature type="region of interest" description="Disordered" evidence="1">
    <location>
        <begin position="284"/>
        <end position="338"/>
    </location>
</feature>
<feature type="compositionally biased region" description="Acidic residues" evidence="1">
    <location>
        <begin position="178"/>
        <end position="198"/>
    </location>
</feature>
<feature type="compositionally biased region" description="Polar residues" evidence="1">
    <location>
        <begin position="469"/>
        <end position="488"/>
    </location>
</feature>
<comment type="caution">
    <text evidence="2">The sequence shown here is derived from an EMBL/GenBank/DDBJ whole genome shotgun (WGS) entry which is preliminary data.</text>
</comment>
<feature type="compositionally biased region" description="Polar residues" evidence="1">
    <location>
        <begin position="433"/>
        <end position="445"/>
    </location>
</feature>
<feature type="compositionally biased region" description="Basic and acidic residues" evidence="1">
    <location>
        <begin position="155"/>
        <end position="177"/>
    </location>
</feature>
<feature type="compositionally biased region" description="Polar residues" evidence="1">
    <location>
        <begin position="135"/>
        <end position="144"/>
    </location>
</feature>
<feature type="compositionally biased region" description="Polar residues" evidence="1">
    <location>
        <begin position="199"/>
        <end position="217"/>
    </location>
</feature>
<evidence type="ECO:0000313" key="2">
    <source>
        <dbReference type="EMBL" id="KAF4124955.1"/>
    </source>
</evidence>
<feature type="compositionally biased region" description="Low complexity" evidence="1">
    <location>
        <begin position="610"/>
        <end position="626"/>
    </location>
</feature>
<feature type="compositionally biased region" description="Polar residues" evidence="1">
    <location>
        <begin position="303"/>
        <end position="316"/>
    </location>
</feature>
<dbReference type="GeneID" id="55970022"/>
<feature type="compositionally biased region" description="Polar residues" evidence="1">
    <location>
        <begin position="15"/>
        <end position="24"/>
    </location>
</feature>
<dbReference type="RefSeq" id="XP_035323607.1">
    <property type="nucleotide sequence ID" value="XM_035465770.1"/>
</dbReference>
<feature type="region of interest" description="Disordered" evidence="1">
    <location>
        <begin position="431"/>
        <end position="505"/>
    </location>
</feature>
<dbReference type="OrthoDB" id="5244857at2759"/>
<name>A0A9P5D6N8_9HYPO</name>
<sequence>MESPHKAAAHGDMDGQSSDDTSSCYDEFELDNIEMGQPSLSQSPPAVNDSKTKPVPHISRLSHALSTRSHRRPDIAKNHKRGHPRKAPEMLSPPDTGMHPWMPPAARKRLLGAGAPPSPGGFSMNGPVPPRISSLGVTPGSSSFYHAALRGNSLSKDDGDDLYHASLREEDQSKNSDDDPDSLDGLSEDVYDGYEEPDFSSNLVPNHQDQNMPTGWATSLRELVDETNRIIKDAASLSTAHTSSDMDSRPAPEDVIYGTIPDANARLAPSPLALRRPRSSYLSDLKYTSPASPPSRAPKHSRSATISADINRNEPTAFTPPPGRPRGVSSPVQSGPRYHHTREASLLSVAVPSEPMRSSPRVPALGSSTIMTKVQRHTSTRLRRPSRASKWAMPENMTEILNGNVFRRAEVDELLTPKQLELLKLRRELAQRTVPSAETSDSRTSYRAAPSPNLELVEEDGTRREHQRSTSAPSSGSVAVQDPASVSSAEVPGSPSTLAPDGDDSCVHLNSTPFSALTPGFRHGTIALTKRSKRVVPGLYSIDEKAEWTAFQMAMLGSWDLNPDDLDDSDGKLAGDLAEWMGDLGFETHGGLVSQAPHQQSSRSPDRRSQATISSSSESSVRSGLSADSRHFHDHATRLSLAGNERYVRWPGEDGLKSVDDELRVVGHDIVDGMALPEKGPTTNLEQDLSDFLQWKAQRAAETS</sequence>
<feature type="region of interest" description="Disordered" evidence="1">
    <location>
        <begin position="1"/>
        <end position="218"/>
    </location>
</feature>
<feature type="region of interest" description="Disordered" evidence="1">
    <location>
        <begin position="235"/>
        <end position="256"/>
    </location>
</feature>
<proteinExistence type="predicted"/>
<protein>
    <submittedName>
        <fullName evidence="2">Uncharacterized protein</fullName>
    </submittedName>
</protein>
<dbReference type="EMBL" id="JAANYQ010000003">
    <property type="protein sequence ID" value="KAF4124955.1"/>
    <property type="molecule type" value="Genomic_DNA"/>
</dbReference>
<organism evidence="2 3">
    <name type="scientific">Geosmithia morbida</name>
    <dbReference type="NCBI Taxonomy" id="1094350"/>
    <lineage>
        <taxon>Eukaryota</taxon>
        <taxon>Fungi</taxon>
        <taxon>Dikarya</taxon>
        <taxon>Ascomycota</taxon>
        <taxon>Pezizomycotina</taxon>
        <taxon>Sordariomycetes</taxon>
        <taxon>Hypocreomycetidae</taxon>
        <taxon>Hypocreales</taxon>
        <taxon>Bionectriaceae</taxon>
        <taxon>Geosmithia</taxon>
    </lineage>
</organism>
<reference evidence="2" key="1">
    <citation type="submission" date="2020-03" db="EMBL/GenBank/DDBJ databases">
        <title>Site-based positive gene gene selection in Geosmithia morbida across the United States reveals a broad range of putative effectors and factors for local host and environmental adapation.</title>
        <authorList>
            <person name="Onufrak A."/>
            <person name="Murdoch R.W."/>
            <person name="Gazis R."/>
            <person name="Huff M."/>
            <person name="Staton M."/>
            <person name="Klingeman W."/>
            <person name="Hadziabdic D."/>
        </authorList>
    </citation>
    <scope>NUCLEOTIDE SEQUENCE</scope>
    <source>
        <strain evidence="2">1262</strain>
    </source>
</reference>
<gene>
    <name evidence="2" type="ORF">GMORB2_3794</name>
</gene>
<accession>A0A9P5D6N8</accession>
<evidence type="ECO:0000313" key="3">
    <source>
        <dbReference type="Proteomes" id="UP000749293"/>
    </source>
</evidence>
<dbReference type="Proteomes" id="UP000749293">
    <property type="component" value="Unassembled WGS sequence"/>
</dbReference>